<evidence type="ECO:0000256" key="3">
    <source>
        <dbReference type="SAM" id="MobiDB-lite"/>
    </source>
</evidence>
<evidence type="ECO:0000256" key="1">
    <source>
        <dbReference type="ARBA" id="ARBA00022679"/>
    </source>
</evidence>
<dbReference type="RefSeq" id="WP_025374831.1">
    <property type="nucleotide sequence ID" value="NZ_CP003915.1"/>
</dbReference>
<sequence>MTQPAQVASPADERNDRDPTGQPVPLLVTHLDSETQIRAAFTVMQQLRPQLKDADDMLARVQRMQQSAGYRMLAVLTNTNVIAIAGYRLQENLIYGPFLYVDDLVTLGTARGQRCGARLLQALQTIAMDAGCTRLVLDTGLANSLAQRFYFRQGLLSSGLHFSMTLPVST</sequence>
<name>W0PMA8_ADVMD</name>
<dbReference type="PANTHER" id="PTHR43877:SF2">
    <property type="entry name" value="AMINOALKYLPHOSPHONATE N-ACETYLTRANSFERASE-RELATED"/>
    <property type="match status" value="1"/>
</dbReference>
<evidence type="ECO:0000259" key="4">
    <source>
        <dbReference type="PROSITE" id="PS51186"/>
    </source>
</evidence>
<evidence type="ECO:0000313" key="5">
    <source>
        <dbReference type="EMBL" id="AHG66143.1"/>
    </source>
</evidence>
<dbReference type="GO" id="GO:0016747">
    <property type="term" value="F:acyltransferase activity, transferring groups other than amino-acyl groups"/>
    <property type="evidence" value="ECO:0007669"/>
    <property type="project" value="InterPro"/>
</dbReference>
<dbReference type="PATRIC" id="fig|1247726.3.peg.4519"/>
<protein>
    <submittedName>
        <fullName evidence="5">Putative acetyltransferase, GNAT family</fullName>
    </submittedName>
</protein>
<dbReference type="KEGG" id="amim:MIM_c40970"/>
<dbReference type="InterPro" id="IPR016181">
    <property type="entry name" value="Acyl_CoA_acyltransferase"/>
</dbReference>
<accession>W0PMA8</accession>
<keyword evidence="1 5" id="KW-0808">Transferase</keyword>
<keyword evidence="2" id="KW-0012">Acyltransferase</keyword>
<proteinExistence type="predicted"/>
<dbReference type="AlphaFoldDB" id="W0PMA8"/>
<dbReference type="Gene3D" id="3.40.630.30">
    <property type="match status" value="1"/>
</dbReference>
<dbReference type="EMBL" id="CP003915">
    <property type="protein sequence ID" value="AHG66143.1"/>
    <property type="molecule type" value="Genomic_DNA"/>
</dbReference>
<dbReference type="InterPro" id="IPR050832">
    <property type="entry name" value="Bact_Acetyltransf"/>
</dbReference>
<reference evidence="5 6" key="1">
    <citation type="journal article" date="2014" name="Microbiology">
        <title>Unravelling the complete genome sequence of Advenella mimigardefordensis strain DPN7T and novel insights in the catabolism of the xenobiotic polythioester precursor 3,3'-dithiodipropionate.</title>
        <authorList>
            <person name="Wubbeler J.H."/>
            <person name="Hiessl S."/>
            <person name="Schuldes J."/>
            <person name="Thurmer A."/>
            <person name="Daniel R."/>
            <person name="Steinbuchel A."/>
        </authorList>
    </citation>
    <scope>NUCLEOTIDE SEQUENCE [LARGE SCALE GENOMIC DNA]</scope>
    <source>
        <strain evidence="6">DSM 17166 / LMG 22922 / DPN7</strain>
    </source>
</reference>
<feature type="region of interest" description="Disordered" evidence="3">
    <location>
        <begin position="1"/>
        <end position="23"/>
    </location>
</feature>
<dbReference type="OrthoDB" id="9805924at2"/>
<dbReference type="eggNOG" id="COG0456">
    <property type="taxonomic scope" value="Bacteria"/>
</dbReference>
<dbReference type="HOGENOM" id="CLU_013985_34_2_4"/>
<dbReference type="Proteomes" id="UP000019095">
    <property type="component" value="Chromosome"/>
</dbReference>
<dbReference type="PANTHER" id="PTHR43877">
    <property type="entry name" value="AMINOALKYLPHOSPHONATE N-ACETYLTRANSFERASE-RELATED-RELATED"/>
    <property type="match status" value="1"/>
</dbReference>
<dbReference type="Pfam" id="PF00583">
    <property type="entry name" value="Acetyltransf_1"/>
    <property type="match status" value="1"/>
</dbReference>
<dbReference type="SUPFAM" id="SSF55729">
    <property type="entry name" value="Acyl-CoA N-acyltransferases (Nat)"/>
    <property type="match status" value="1"/>
</dbReference>
<organism evidence="5 6">
    <name type="scientific">Advenella mimigardefordensis (strain DSM 17166 / LMG 22922 / DPN7)</name>
    <dbReference type="NCBI Taxonomy" id="1247726"/>
    <lineage>
        <taxon>Bacteria</taxon>
        <taxon>Pseudomonadati</taxon>
        <taxon>Pseudomonadota</taxon>
        <taxon>Betaproteobacteria</taxon>
        <taxon>Burkholderiales</taxon>
        <taxon>Alcaligenaceae</taxon>
    </lineage>
</organism>
<dbReference type="InterPro" id="IPR000182">
    <property type="entry name" value="GNAT_dom"/>
</dbReference>
<feature type="domain" description="N-acetyltransferase" evidence="4">
    <location>
        <begin position="35"/>
        <end position="169"/>
    </location>
</feature>
<keyword evidence="6" id="KW-1185">Reference proteome</keyword>
<evidence type="ECO:0000313" key="6">
    <source>
        <dbReference type="Proteomes" id="UP000019095"/>
    </source>
</evidence>
<gene>
    <name evidence="5" type="ORF">MIM_c40970</name>
</gene>
<evidence type="ECO:0000256" key="2">
    <source>
        <dbReference type="ARBA" id="ARBA00023315"/>
    </source>
</evidence>
<dbReference type="CDD" id="cd04301">
    <property type="entry name" value="NAT_SF"/>
    <property type="match status" value="1"/>
</dbReference>
<dbReference type="STRING" id="1247726.MIM_c40970"/>
<dbReference type="PROSITE" id="PS51186">
    <property type="entry name" value="GNAT"/>
    <property type="match status" value="1"/>
</dbReference>